<accession>A0A426TAY3</accession>
<sequence length="174" mass="19186">MYKTIELDIHDSIATISLNRPGFGNSFDKTMFEETIQTFHNLADDERVKIIILRANGKIFSGGGDINKFNKLLETREPFDLNHTLNPGRLVMAIRNNPKPVIAVVQGSAAGAGFGLAMACDYRIIGKKTKLVPAFNGIGLPGDNGLFYLLGKQIGPSKLFQYGNYIPVYTNHKI</sequence>
<dbReference type="AlphaFoldDB" id="A0A426TAY3"/>
<comment type="similarity">
    <text evidence="1 2">Belongs to the enoyl-CoA hydratase/isomerase family.</text>
</comment>
<dbReference type="InterPro" id="IPR018376">
    <property type="entry name" value="Enoyl-CoA_hyd/isom_CS"/>
</dbReference>
<organism evidence="3 4">
    <name type="scientific">Streptococcus suis</name>
    <dbReference type="NCBI Taxonomy" id="1307"/>
    <lineage>
        <taxon>Bacteria</taxon>
        <taxon>Bacillati</taxon>
        <taxon>Bacillota</taxon>
        <taxon>Bacilli</taxon>
        <taxon>Lactobacillales</taxon>
        <taxon>Streptococcaceae</taxon>
        <taxon>Streptococcus</taxon>
    </lineage>
</organism>
<dbReference type="Gene3D" id="3.90.226.10">
    <property type="entry name" value="2-enoyl-CoA Hydratase, Chain A, domain 1"/>
    <property type="match status" value="1"/>
</dbReference>
<dbReference type="InterPro" id="IPR029045">
    <property type="entry name" value="ClpP/crotonase-like_dom_sf"/>
</dbReference>
<reference evidence="3 4" key="2">
    <citation type="submission" date="2018-12" db="EMBL/GenBank/DDBJ databases">
        <title>Whole-genome sequences of fifteen clinical Streptococcus suis strains isolated from pigs between 2006 and 2018.</title>
        <authorList>
            <person name="Stevens M.J.A."/>
            <person name="Cernela N."/>
            <person name="Spoerry Serrano N."/>
            <person name="Schmitt S."/>
            <person name="Schrenzel J."/>
            <person name="Stephan R."/>
        </authorList>
    </citation>
    <scope>NUCLEOTIDE SEQUENCE [LARGE SCALE GENOMIC DNA]</scope>
    <source>
        <strain evidence="3 4">PP422</strain>
    </source>
</reference>
<dbReference type="InterPro" id="IPR001753">
    <property type="entry name" value="Enoyl-CoA_hydra/iso"/>
</dbReference>
<evidence type="ECO:0000313" key="3">
    <source>
        <dbReference type="EMBL" id="RRR51179.1"/>
    </source>
</evidence>
<comment type="caution">
    <text evidence="3">The sequence shown here is derived from an EMBL/GenBank/DDBJ whole genome shotgun (WGS) entry which is preliminary data.</text>
</comment>
<dbReference type="GO" id="GO:0016853">
    <property type="term" value="F:isomerase activity"/>
    <property type="evidence" value="ECO:0007669"/>
    <property type="project" value="UniProtKB-KW"/>
</dbReference>
<dbReference type="PROSITE" id="PS00166">
    <property type="entry name" value="ENOYL_COA_HYDRATASE"/>
    <property type="match status" value="1"/>
</dbReference>
<dbReference type="EMBL" id="RSDO01000019">
    <property type="protein sequence ID" value="RRR51179.1"/>
    <property type="molecule type" value="Genomic_DNA"/>
</dbReference>
<dbReference type="SUPFAM" id="SSF52096">
    <property type="entry name" value="ClpP/crotonase"/>
    <property type="match status" value="1"/>
</dbReference>
<dbReference type="PANTHER" id="PTHR43802">
    <property type="entry name" value="ENOYL-COA HYDRATASE"/>
    <property type="match status" value="1"/>
</dbReference>
<reference evidence="3 4" key="1">
    <citation type="submission" date="2018-11" db="EMBL/GenBank/DDBJ databases">
        <authorList>
            <person name="Stevens M.J."/>
            <person name="Cernela N."/>
            <person name="Spoerry Serrano N."/>
            <person name="Schmitt S."/>
            <person name="Schrenzel J."/>
            <person name="Stephan R."/>
        </authorList>
    </citation>
    <scope>NUCLEOTIDE SEQUENCE [LARGE SCALE GENOMIC DNA]</scope>
    <source>
        <strain evidence="3 4">PP422</strain>
    </source>
</reference>
<dbReference type="PANTHER" id="PTHR43802:SF1">
    <property type="entry name" value="IP11341P-RELATED"/>
    <property type="match status" value="1"/>
</dbReference>
<gene>
    <name evidence="3" type="ORF">EI998_09055</name>
</gene>
<protein>
    <submittedName>
        <fullName evidence="3">Enoyl-CoA hydratase/isomerase family protein</fullName>
    </submittedName>
</protein>
<dbReference type="CDD" id="cd06558">
    <property type="entry name" value="crotonase-like"/>
    <property type="match status" value="1"/>
</dbReference>
<dbReference type="Pfam" id="PF00378">
    <property type="entry name" value="ECH_1"/>
    <property type="match status" value="1"/>
</dbReference>
<evidence type="ECO:0000256" key="1">
    <source>
        <dbReference type="ARBA" id="ARBA00005254"/>
    </source>
</evidence>
<proteinExistence type="inferred from homology"/>
<keyword evidence="3" id="KW-0413">Isomerase</keyword>
<evidence type="ECO:0000256" key="2">
    <source>
        <dbReference type="RuleBase" id="RU003707"/>
    </source>
</evidence>
<name>A0A426TAY3_STRSU</name>
<dbReference type="Proteomes" id="UP000274117">
    <property type="component" value="Unassembled WGS sequence"/>
</dbReference>
<evidence type="ECO:0000313" key="4">
    <source>
        <dbReference type="Proteomes" id="UP000274117"/>
    </source>
</evidence>